<sequence length="304" mass="33256">MATDLVTGANGYTGSFVAQRLLDAGHHVRTLTRDPGSVVGPVEPFPYRFDDAEALADAFRGVDTFYNTYWMRFVRGTATHDVAVTRSRALVTAAARAGVRRVVHVGIMNPDVRSPYSYHRGKALAEQAVREAGPSFAIVRPSVLFGGNEVLLNNIAWLLRHLHVFAVPGDGRYPVRPTHVEDLADLMVALGARDDDVVRNAGGPETFEFGALVRLIRDAIGARALVVDLPRALVLPLTRLVGLVTRDVTVHPDELDSLMEGLASCDGPAAGSRRYTDFLAQHREAYGRTYTNEVRRNFTDGEAH</sequence>
<evidence type="ECO:0000313" key="2">
    <source>
        <dbReference type="EMBL" id="ACZ31145.1"/>
    </source>
</evidence>
<evidence type="ECO:0000313" key="3">
    <source>
        <dbReference type="Proteomes" id="UP000002255"/>
    </source>
</evidence>
<reference evidence="2 3" key="2">
    <citation type="journal article" date="2010" name="Stand. Genomic Sci.">
        <title>Complete genome sequence of Xylanimonas cellulosilytica type strain (XIL07).</title>
        <authorList>
            <person name="Foster B."/>
            <person name="Pukall R."/>
            <person name="Abt B."/>
            <person name="Nolan M."/>
            <person name="Glavina Del Rio T."/>
            <person name="Chen F."/>
            <person name="Lucas S."/>
            <person name="Tice H."/>
            <person name="Pitluck S."/>
            <person name="Cheng J.-F."/>
            <person name="Chertkov O."/>
            <person name="Brettin T."/>
            <person name="Han C."/>
            <person name="Detter J.C."/>
            <person name="Bruce D."/>
            <person name="Goodwin L."/>
            <person name="Ivanova N."/>
            <person name="Mavromatis K."/>
            <person name="Pati A."/>
            <person name="Mikhailova N."/>
            <person name="Chen A."/>
            <person name="Palaniappan K."/>
            <person name="Land M."/>
            <person name="Hauser L."/>
            <person name="Chang Y.-J."/>
            <person name="Jeffries C.D."/>
            <person name="Chain P."/>
            <person name="Rohde M."/>
            <person name="Goeker M."/>
            <person name="Bristow J."/>
            <person name="Eisen J.A."/>
            <person name="Markowitz V."/>
            <person name="Hugenholtz P."/>
            <person name="Kyrpides N.C."/>
            <person name="Klenk H.-P."/>
            <person name="Lapidus A."/>
        </authorList>
    </citation>
    <scope>NUCLEOTIDE SEQUENCE [LARGE SCALE GENOMIC DNA]</scope>
    <source>
        <strain evidence="3">DSM 15894 / CECT 5975 / LMG 20990 / XIL07</strain>
    </source>
</reference>
<evidence type="ECO:0000259" key="1">
    <source>
        <dbReference type="Pfam" id="PF13460"/>
    </source>
</evidence>
<dbReference type="EMBL" id="CP001821">
    <property type="protein sequence ID" value="ACZ31145.1"/>
    <property type="molecule type" value="Genomic_DNA"/>
</dbReference>
<protein>
    <submittedName>
        <fullName evidence="2">NAD-dependent epimerase/dehydratase</fullName>
    </submittedName>
</protein>
<dbReference type="Gene3D" id="3.40.50.720">
    <property type="entry name" value="NAD(P)-binding Rossmann-like Domain"/>
    <property type="match status" value="1"/>
</dbReference>
<dbReference type="STRING" id="446471.Xcel_2127"/>
<dbReference type="SUPFAM" id="SSF51735">
    <property type="entry name" value="NAD(P)-binding Rossmann-fold domains"/>
    <property type="match status" value="1"/>
</dbReference>
<dbReference type="RefSeq" id="WP_012878887.1">
    <property type="nucleotide sequence ID" value="NC_013530.1"/>
</dbReference>
<dbReference type="HOGENOM" id="CLU_007383_6_5_11"/>
<accession>D1BUD2</accession>
<dbReference type="Proteomes" id="UP000002255">
    <property type="component" value="Chromosome"/>
</dbReference>
<dbReference type="PANTHER" id="PTHR12126:SF11">
    <property type="entry name" value="NADH DEHYDROGENASE [UBIQUINONE] 1 ALPHA SUBCOMPLEX SUBUNIT 9, MITOCHONDRIAL"/>
    <property type="match status" value="1"/>
</dbReference>
<dbReference type="InterPro" id="IPR036291">
    <property type="entry name" value="NAD(P)-bd_dom_sf"/>
</dbReference>
<dbReference type="InterPro" id="IPR051207">
    <property type="entry name" value="ComplexI_NDUFA9_subunit"/>
</dbReference>
<reference evidence="3" key="1">
    <citation type="submission" date="2009-11" db="EMBL/GenBank/DDBJ databases">
        <title>The complete chromosome of Xylanimonas cellulosilytica DSM 15894.</title>
        <authorList>
            <consortium name="US DOE Joint Genome Institute (JGI-PGF)"/>
            <person name="Lucas S."/>
            <person name="Copeland A."/>
            <person name="Lapidus A."/>
            <person name="Glavina del Rio T."/>
            <person name="Dalin E."/>
            <person name="Tice H."/>
            <person name="Bruce D."/>
            <person name="Goodwin L."/>
            <person name="Pitluck S."/>
            <person name="Kyrpides N."/>
            <person name="Mavromatis K."/>
            <person name="Ivanova N."/>
            <person name="Mikhailova N."/>
            <person name="Foster B."/>
            <person name="Clum A."/>
            <person name="Brettin T."/>
            <person name="Detter J.C."/>
            <person name="Han C."/>
            <person name="Larimer F."/>
            <person name="Land M."/>
            <person name="Hauser L."/>
            <person name="Markowitz V."/>
            <person name="Cheng J.F."/>
            <person name="Hugenholtz P."/>
            <person name="Woyke T."/>
            <person name="Wu D."/>
            <person name="Gehrich-Schroeter G."/>
            <person name="Schneider S."/>
            <person name="Pukall S.R."/>
            <person name="Klenk H.P."/>
            <person name="Eisen J.A."/>
        </authorList>
    </citation>
    <scope>NUCLEOTIDE SEQUENCE [LARGE SCALE GENOMIC DNA]</scope>
    <source>
        <strain evidence="3">DSM 15894 / CECT 5975 / LMG 20990 / XIL07</strain>
    </source>
</reference>
<dbReference type="PANTHER" id="PTHR12126">
    <property type="entry name" value="NADH-UBIQUINONE OXIDOREDUCTASE 39 KDA SUBUNIT-RELATED"/>
    <property type="match status" value="1"/>
</dbReference>
<dbReference type="AlphaFoldDB" id="D1BUD2"/>
<keyword evidence="3" id="KW-1185">Reference proteome</keyword>
<gene>
    <name evidence="2" type="ordered locus">Xcel_2127</name>
</gene>
<dbReference type="GO" id="GO:0044877">
    <property type="term" value="F:protein-containing complex binding"/>
    <property type="evidence" value="ECO:0007669"/>
    <property type="project" value="TreeGrafter"/>
</dbReference>
<feature type="domain" description="NAD(P)-binding" evidence="1">
    <location>
        <begin position="8"/>
        <end position="145"/>
    </location>
</feature>
<dbReference type="eggNOG" id="COG0702">
    <property type="taxonomic scope" value="Bacteria"/>
</dbReference>
<dbReference type="Pfam" id="PF13460">
    <property type="entry name" value="NAD_binding_10"/>
    <property type="match status" value="1"/>
</dbReference>
<organism evidence="2 3">
    <name type="scientific">Xylanimonas cellulosilytica (strain DSM 15894 / JCM 12276 / CECT 5975 / KCTC 9989 / LMG 20990 / NBRC 107835 / XIL07)</name>
    <dbReference type="NCBI Taxonomy" id="446471"/>
    <lineage>
        <taxon>Bacteria</taxon>
        <taxon>Bacillati</taxon>
        <taxon>Actinomycetota</taxon>
        <taxon>Actinomycetes</taxon>
        <taxon>Micrococcales</taxon>
        <taxon>Promicromonosporaceae</taxon>
        <taxon>Xylanimonas</taxon>
    </lineage>
</organism>
<dbReference type="InterPro" id="IPR016040">
    <property type="entry name" value="NAD(P)-bd_dom"/>
</dbReference>
<proteinExistence type="predicted"/>
<name>D1BUD2_XYLCX</name>
<dbReference type="KEGG" id="xce:Xcel_2127"/>
<dbReference type="OrthoDB" id="5180065at2"/>